<organism evidence="3 4">
    <name type="scientific">Colletotrichum higginsianum (strain IMI 349063)</name>
    <name type="common">Crucifer anthracnose fungus</name>
    <dbReference type="NCBI Taxonomy" id="759273"/>
    <lineage>
        <taxon>Eukaryota</taxon>
        <taxon>Fungi</taxon>
        <taxon>Dikarya</taxon>
        <taxon>Ascomycota</taxon>
        <taxon>Pezizomycotina</taxon>
        <taxon>Sordariomycetes</taxon>
        <taxon>Hypocreomycetidae</taxon>
        <taxon>Glomerellales</taxon>
        <taxon>Glomerellaceae</taxon>
        <taxon>Colletotrichum</taxon>
        <taxon>Colletotrichum destructivum species complex</taxon>
    </lineage>
</organism>
<dbReference type="AlphaFoldDB" id="A0A1B7Y7Y1"/>
<dbReference type="PANTHER" id="PTHR40617:SF1">
    <property type="entry name" value="ATTH DOMAIN-CONTAINING PROTEIN-RELATED"/>
    <property type="match status" value="1"/>
</dbReference>
<evidence type="ECO:0000256" key="1">
    <source>
        <dbReference type="SAM" id="SignalP"/>
    </source>
</evidence>
<dbReference type="EMBL" id="LTAN01000006">
    <property type="protein sequence ID" value="OBR08038.1"/>
    <property type="molecule type" value="Genomic_DNA"/>
</dbReference>
<dbReference type="PANTHER" id="PTHR40617">
    <property type="entry name" value="TERPENE CYCLASE ASQC"/>
    <property type="match status" value="1"/>
</dbReference>
<comment type="caution">
    <text evidence="3">The sequence shown here is derived from an EMBL/GenBank/DDBJ whole genome shotgun (WGS) entry which is preliminary data.</text>
</comment>
<dbReference type="Pfam" id="PF07143">
    <property type="entry name" value="CrtC"/>
    <property type="match status" value="1"/>
</dbReference>
<dbReference type="SUPFAM" id="SSF159245">
    <property type="entry name" value="AttH-like"/>
    <property type="match status" value="1"/>
</dbReference>
<feature type="domain" description="AttH" evidence="2">
    <location>
        <begin position="87"/>
        <end position="212"/>
    </location>
</feature>
<name>A0A1B7Y7Y1_COLHI</name>
<dbReference type="GeneID" id="28868640"/>
<proteinExistence type="predicted"/>
<evidence type="ECO:0000259" key="2">
    <source>
        <dbReference type="Pfam" id="PF07143"/>
    </source>
</evidence>
<evidence type="ECO:0000313" key="3">
    <source>
        <dbReference type="EMBL" id="OBR08038.1"/>
    </source>
</evidence>
<keyword evidence="4" id="KW-1185">Reference proteome</keyword>
<dbReference type="Gene3D" id="2.40.370.10">
    <property type="entry name" value="AttH-like domain"/>
    <property type="match status" value="2"/>
</dbReference>
<dbReference type="InterPro" id="IPR053112">
    <property type="entry name" value="Fungal_Dehydratase/Hydratase"/>
</dbReference>
<dbReference type="OrthoDB" id="5295747at2759"/>
<evidence type="ECO:0000313" key="4">
    <source>
        <dbReference type="Proteomes" id="UP000092177"/>
    </source>
</evidence>
<dbReference type="Pfam" id="PF17186">
    <property type="entry name" value="Lipocalin_9"/>
    <property type="match status" value="1"/>
</dbReference>
<dbReference type="RefSeq" id="XP_018156556.1">
    <property type="nucleotide sequence ID" value="XM_018304533.1"/>
</dbReference>
<gene>
    <name evidence="3" type="ORF">CH63R_09559</name>
</gene>
<dbReference type="VEuPathDB" id="FungiDB:CH63R_09559"/>
<accession>A0A1B7Y7Y1</accession>
<feature type="signal peptide" evidence="1">
    <location>
        <begin position="1"/>
        <end position="18"/>
    </location>
</feature>
<dbReference type="GO" id="GO:0016787">
    <property type="term" value="F:hydrolase activity"/>
    <property type="evidence" value="ECO:0007669"/>
    <property type="project" value="UniProtKB-KW"/>
</dbReference>
<dbReference type="Proteomes" id="UP000092177">
    <property type="component" value="Chromosome 6"/>
</dbReference>
<dbReference type="KEGG" id="chig:CH63R_09559"/>
<dbReference type="InterPro" id="IPR010791">
    <property type="entry name" value="AttH_dom"/>
</dbReference>
<keyword evidence="3" id="KW-0378">Hydrolase</keyword>
<dbReference type="InterPro" id="IPR023374">
    <property type="entry name" value="AttH-like_dom_sf"/>
</dbReference>
<feature type="chain" id="PRO_5008601411" evidence="1">
    <location>
        <begin position="19"/>
        <end position="341"/>
    </location>
</feature>
<keyword evidence="1" id="KW-0732">Signal</keyword>
<sequence>MGRFSCRCFALVLGVTSAFRFDFVPERTSVATFHSNLPELYSLQESQLQSPEQNSYWTAAFVTATNNHQYAVMSQTFLSLSGQAQYQSAILDLEDTNNYWRTAGSSPLIGNATIKNGVLDIELEAFGFRGVSQDSVSTMNMWGEAETHALNITFDSSPVLLNAGVGRFRWGTGVTTQWSLPRCKTQGTFTINGTTLEIDPERSLTWYDRQHGFGGPSNFTWFGIVFSGGVKVSAWLSDTTGPFEQQLRFATVHAEDGLHLLRLKEEPGTRGPWTSPNTNLTYAQSWRLKFDNGDTLSIRTVRGDQERLLAAPFYSGVVEVEGSFFGQQHGFGFVDIVTSPL</sequence>
<protein>
    <submittedName>
        <fullName evidence="3">Secreted hydrolase-like protein</fullName>
    </submittedName>
</protein>
<reference evidence="4" key="1">
    <citation type="journal article" date="2017" name="BMC Genomics">
        <title>Gapless genome assembly of Colletotrichum higginsianum reveals chromosome structure and association of transposable elements with secondary metabolite gene clusters.</title>
        <authorList>
            <person name="Dallery J.-F."/>
            <person name="Lapalu N."/>
            <person name="Zampounis A."/>
            <person name="Pigne S."/>
            <person name="Luyten I."/>
            <person name="Amselem J."/>
            <person name="Wittenberg A.H.J."/>
            <person name="Zhou S."/>
            <person name="de Queiroz M.V."/>
            <person name="Robin G.P."/>
            <person name="Auger A."/>
            <person name="Hainaut M."/>
            <person name="Henrissat B."/>
            <person name="Kim K.-T."/>
            <person name="Lee Y.-H."/>
            <person name="Lespinet O."/>
            <person name="Schwartz D.C."/>
            <person name="Thon M.R."/>
            <person name="O'Connell R.J."/>
        </authorList>
    </citation>
    <scope>NUCLEOTIDE SEQUENCE [LARGE SCALE GENOMIC DNA]</scope>
    <source>
        <strain evidence="4">IMI 349063</strain>
    </source>
</reference>